<evidence type="ECO:0000256" key="13">
    <source>
        <dbReference type="SAM" id="Phobius"/>
    </source>
</evidence>
<keyword evidence="11" id="KW-0407">Ion channel</keyword>
<dbReference type="PRINTS" id="PR00253">
    <property type="entry name" value="GABAARECEPTR"/>
</dbReference>
<keyword evidence="5 13" id="KW-0812">Transmembrane</keyword>
<comment type="caution">
    <text evidence="15">The sequence shown here is derived from an EMBL/GenBank/DDBJ whole genome shotgun (WGS) entry which is preliminary data.</text>
</comment>
<dbReference type="InterPro" id="IPR013320">
    <property type="entry name" value="ConA-like_dom_sf"/>
</dbReference>
<evidence type="ECO:0000256" key="10">
    <source>
        <dbReference type="ARBA" id="ARBA00023157"/>
    </source>
</evidence>
<keyword evidence="3" id="KW-0813">Transport</keyword>
<keyword evidence="15" id="KW-0675">Receptor</keyword>
<dbReference type="InterPro" id="IPR018000">
    <property type="entry name" value="Neurotransmitter_ion_chnl_CS"/>
</dbReference>
<sequence>MWVDRLRLVLADLWLMLPITRHLSILRWYHVCFTYNELDHQVSSYLDGHLQYQVKVELDKVIQVDEVSLGRAKDWRYLTYVGDLTQVNMWRRSMNEEEIEKIAKCETDPQGDFISWERDLLQQNLTQEYMVLEQLCRNGTDPFYFWFPWVPHGTAQYVCEALGSHLPQPTTEHEIKTLHNLTTQLWSDDNRFRNIWTPIDDQENEGVWRSRVSSFTDISPLWSKGEPNGLEYENCVYIGSKLMDDVNCFETLALAACRFEEQRVFTLRGICEKKSEKNSFLAWQDELGVLVFKGFNKGQIVKNNNSWVWMDTSSNTTLARIEDVKHDFPMGRHWWSLETHMCEQKPGTLRQLTLSSCPDNHFTCDDATCIPLEYYCDNKYDCIDNSDETDCQMIVFPDNYQKDVSPRPRGIHKDSVPITVEFLIESISVDTEGMAMKLSFEILLTWTDERLQYQNLKEDESLNKLPMSTIHKLWAPLLRFVNTDGNHHTQVDQYTAAHVKRLCSYNRMNDSAAAEVKVYGGECNTITFQRRYNMNFSCVFKLLLYPFDAQRCEARLRIISASTTYLKFHPHNSSVHYTGSPFLLEYEVKSFFLQDYEVDSFFLMEYEVDSFFLMEYEVDSFFLMEYEVDSFFLMEYEVDSFFLMEYEVDSFFLMEYEVDSFFLMEYEVDSFFMMEYEVGRLNLHYENSGTFSEVWIQVPLARLCGYALLNIYTPSFIFLAISYVTLFFSVSMFDVRVMAALTVLLVMATLFTQTQSSLPKTSYIKMVDVWLLACIGIVFVVVIFHASIDYYVRQQDPQGKTGHPIVRPTRNKWTSNMKDDPKWKMKRLILTSRLTIPAVAFVFSVLYCVYILYG</sequence>
<dbReference type="InterPro" id="IPR006201">
    <property type="entry name" value="Neur_channel"/>
</dbReference>
<feature type="disulfide bond" evidence="12">
    <location>
        <begin position="357"/>
        <end position="369"/>
    </location>
</feature>
<dbReference type="EMBL" id="JAHLQT010024345">
    <property type="protein sequence ID" value="KAG7165420.1"/>
    <property type="molecule type" value="Genomic_DNA"/>
</dbReference>
<dbReference type="InterPro" id="IPR001304">
    <property type="entry name" value="C-type_lectin-like"/>
</dbReference>
<dbReference type="SUPFAM" id="SSF49899">
    <property type="entry name" value="Concanavalin A-like lectins/glucanases"/>
    <property type="match status" value="1"/>
</dbReference>
<feature type="transmembrane region" description="Helical" evidence="13">
    <location>
        <begin position="711"/>
        <end position="730"/>
    </location>
</feature>
<dbReference type="AlphaFoldDB" id="A0A8J5JWB5"/>
<dbReference type="PROSITE" id="PS50041">
    <property type="entry name" value="C_TYPE_LECTIN_2"/>
    <property type="match status" value="1"/>
</dbReference>
<dbReference type="Gene3D" id="2.60.120.200">
    <property type="match status" value="1"/>
</dbReference>
<organism evidence="15 16">
    <name type="scientific">Homarus americanus</name>
    <name type="common">American lobster</name>
    <dbReference type="NCBI Taxonomy" id="6706"/>
    <lineage>
        <taxon>Eukaryota</taxon>
        <taxon>Metazoa</taxon>
        <taxon>Ecdysozoa</taxon>
        <taxon>Arthropoda</taxon>
        <taxon>Crustacea</taxon>
        <taxon>Multicrustacea</taxon>
        <taxon>Malacostraca</taxon>
        <taxon>Eumalacostraca</taxon>
        <taxon>Eucarida</taxon>
        <taxon>Decapoda</taxon>
        <taxon>Pleocyemata</taxon>
        <taxon>Astacidea</taxon>
        <taxon>Nephropoidea</taxon>
        <taxon>Nephropidae</taxon>
        <taxon>Homarus</taxon>
    </lineage>
</organism>
<evidence type="ECO:0000256" key="8">
    <source>
        <dbReference type="ARBA" id="ARBA00023065"/>
    </source>
</evidence>
<keyword evidence="7 13" id="KW-1133">Transmembrane helix</keyword>
<dbReference type="GO" id="GO:0099095">
    <property type="term" value="F:ligand-gated monoatomic anion channel activity"/>
    <property type="evidence" value="ECO:0007669"/>
    <property type="project" value="UniProtKB-ARBA"/>
</dbReference>
<dbReference type="Pfam" id="PF00057">
    <property type="entry name" value="Ldl_recept_a"/>
    <property type="match status" value="1"/>
</dbReference>
<dbReference type="InterPro" id="IPR006202">
    <property type="entry name" value="Neur_chan_lig-bd"/>
</dbReference>
<proteinExistence type="predicted"/>
<feature type="transmembrane region" description="Helical" evidence="13">
    <location>
        <begin position="737"/>
        <end position="758"/>
    </location>
</feature>
<dbReference type="SUPFAM" id="SSF63712">
    <property type="entry name" value="Nicotinic receptor ligand binding domain-like"/>
    <property type="match status" value="1"/>
</dbReference>
<evidence type="ECO:0000256" key="2">
    <source>
        <dbReference type="ARBA" id="ARBA00004236"/>
    </source>
</evidence>
<evidence type="ECO:0000256" key="6">
    <source>
        <dbReference type="ARBA" id="ARBA00022729"/>
    </source>
</evidence>
<feature type="transmembrane region" description="Helical" evidence="13">
    <location>
        <begin position="834"/>
        <end position="853"/>
    </location>
</feature>
<keyword evidence="4" id="KW-1003">Cell membrane</keyword>
<dbReference type="InterPro" id="IPR006028">
    <property type="entry name" value="GABAA/Glycine_rcpt"/>
</dbReference>
<dbReference type="PROSITE" id="PS00236">
    <property type="entry name" value="NEUROTR_ION_CHANNEL"/>
    <property type="match status" value="1"/>
</dbReference>
<keyword evidence="6" id="KW-0732">Signal</keyword>
<evidence type="ECO:0000256" key="7">
    <source>
        <dbReference type="ARBA" id="ARBA00022989"/>
    </source>
</evidence>
<dbReference type="SUPFAM" id="SSF57424">
    <property type="entry name" value="LDL receptor-like module"/>
    <property type="match status" value="1"/>
</dbReference>
<evidence type="ECO:0000313" key="16">
    <source>
        <dbReference type="Proteomes" id="UP000747542"/>
    </source>
</evidence>
<keyword evidence="10 12" id="KW-1015">Disulfide bond</keyword>
<reference evidence="15" key="1">
    <citation type="journal article" date="2021" name="Sci. Adv.">
        <title>The American lobster genome reveals insights on longevity, neural, and immune adaptations.</title>
        <authorList>
            <person name="Polinski J.M."/>
            <person name="Zimin A.V."/>
            <person name="Clark K.F."/>
            <person name="Kohn A.B."/>
            <person name="Sadowski N."/>
            <person name="Timp W."/>
            <person name="Ptitsyn A."/>
            <person name="Khanna P."/>
            <person name="Romanova D.Y."/>
            <person name="Williams P."/>
            <person name="Greenwood S.J."/>
            <person name="Moroz L.L."/>
            <person name="Walt D.R."/>
            <person name="Bodnar A.G."/>
        </authorList>
    </citation>
    <scope>NUCLEOTIDE SEQUENCE</scope>
    <source>
        <strain evidence="15">GMGI-L3</strain>
    </source>
</reference>
<dbReference type="PANTHER" id="PTHR18945">
    <property type="entry name" value="NEUROTRANSMITTER GATED ION CHANNEL"/>
    <property type="match status" value="1"/>
</dbReference>
<feature type="disulfide bond" evidence="12">
    <location>
        <begin position="376"/>
        <end position="391"/>
    </location>
</feature>
<evidence type="ECO:0000259" key="14">
    <source>
        <dbReference type="PROSITE" id="PS50041"/>
    </source>
</evidence>
<evidence type="ECO:0000313" key="15">
    <source>
        <dbReference type="EMBL" id="KAG7165420.1"/>
    </source>
</evidence>
<dbReference type="InterPro" id="IPR016186">
    <property type="entry name" value="C-type_lectin-like/link_sf"/>
</dbReference>
<evidence type="ECO:0000256" key="4">
    <source>
        <dbReference type="ARBA" id="ARBA00022475"/>
    </source>
</evidence>
<dbReference type="Pfam" id="PF00059">
    <property type="entry name" value="Lectin_C"/>
    <property type="match status" value="1"/>
</dbReference>
<dbReference type="SUPFAM" id="SSF56436">
    <property type="entry name" value="C-type lectin-like"/>
    <property type="match status" value="1"/>
</dbReference>
<dbReference type="CDD" id="cd00037">
    <property type="entry name" value="CLECT"/>
    <property type="match status" value="1"/>
</dbReference>
<feature type="disulfide bond" evidence="12">
    <location>
        <begin position="364"/>
        <end position="382"/>
    </location>
</feature>
<dbReference type="InterPro" id="IPR023415">
    <property type="entry name" value="LDLR_class-A_CS"/>
</dbReference>
<dbReference type="Gene3D" id="4.10.400.10">
    <property type="entry name" value="Low-density Lipoprotein Receptor"/>
    <property type="match status" value="1"/>
</dbReference>
<evidence type="ECO:0000256" key="3">
    <source>
        <dbReference type="ARBA" id="ARBA00022448"/>
    </source>
</evidence>
<dbReference type="GO" id="GO:0005886">
    <property type="term" value="C:plasma membrane"/>
    <property type="evidence" value="ECO:0007669"/>
    <property type="project" value="UniProtKB-SubCell"/>
</dbReference>
<keyword evidence="16" id="KW-1185">Reference proteome</keyword>
<keyword evidence="8" id="KW-0406">Ion transport</keyword>
<dbReference type="InterPro" id="IPR036719">
    <property type="entry name" value="Neuro-gated_channel_TM_sf"/>
</dbReference>
<dbReference type="InterPro" id="IPR002172">
    <property type="entry name" value="LDrepeatLR_classA_rpt"/>
</dbReference>
<evidence type="ECO:0000256" key="11">
    <source>
        <dbReference type="ARBA" id="ARBA00023303"/>
    </source>
</evidence>
<evidence type="ECO:0000256" key="5">
    <source>
        <dbReference type="ARBA" id="ARBA00022692"/>
    </source>
</evidence>
<keyword evidence="9 13" id="KW-0472">Membrane</keyword>
<dbReference type="GO" id="GO:0005230">
    <property type="term" value="F:extracellular ligand-gated monoatomic ion channel activity"/>
    <property type="evidence" value="ECO:0007669"/>
    <property type="project" value="InterPro"/>
</dbReference>
<dbReference type="SMART" id="SM00192">
    <property type="entry name" value="LDLa"/>
    <property type="match status" value="1"/>
</dbReference>
<evidence type="ECO:0000256" key="9">
    <source>
        <dbReference type="ARBA" id="ARBA00023136"/>
    </source>
</evidence>
<dbReference type="CDD" id="cd00112">
    <property type="entry name" value="LDLa"/>
    <property type="match status" value="1"/>
</dbReference>
<accession>A0A8J5JWB5</accession>
<name>A0A8J5JWB5_HOMAM</name>
<dbReference type="GO" id="GO:0004888">
    <property type="term" value="F:transmembrane signaling receptor activity"/>
    <property type="evidence" value="ECO:0007669"/>
    <property type="project" value="InterPro"/>
</dbReference>
<dbReference type="Pfam" id="PF13385">
    <property type="entry name" value="Laminin_G_3"/>
    <property type="match status" value="1"/>
</dbReference>
<gene>
    <name evidence="15" type="primary">Glra2-L3</name>
    <name evidence="15" type="ORF">Hamer_G007251</name>
</gene>
<protein>
    <submittedName>
        <fullName evidence="15">Glycine receptor subunit alpha-2-like 3</fullName>
    </submittedName>
</protein>
<dbReference type="Pfam" id="PF02931">
    <property type="entry name" value="Neur_chan_LBD"/>
    <property type="match status" value="1"/>
</dbReference>
<comment type="subcellular location">
    <subcellularLocation>
        <location evidence="2">Cell membrane</location>
    </subcellularLocation>
    <subcellularLocation>
        <location evidence="1">Membrane</location>
        <topology evidence="1">Multi-pass membrane protein</topology>
    </subcellularLocation>
</comment>
<dbReference type="SUPFAM" id="SSF90112">
    <property type="entry name" value="Neurotransmitter-gated ion-channel transmembrane pore"/>
    <property type="match status" value="1"/>
</dbReference>
<dbReference type="InterPro" id="IPR036055">
    <property type="entry name" value="LDL_receptor-like_sf"/>
</dbReference>
<dbReference type="PROSITE" id="PS01209">
    <property type="entry name" value="LDLRA_1"/>
    <property type="match status" value="1"/>
</dbReference>
<dbReference type="Proteomes" id="UP000747542">
    <property type="component" value="Unassembled WGS sequence"/>
</dbReference>
<evidence type="ECO:0000256" key="1">
    <source>
        <dbReference type="ARBA" id="ARBA00004141"/>
    </source>
</evidence>
<dbReference type="Gene3D" id="3.10.100.10">
    <property type="entry name" value="Mannose-Binding Protein A, subunit A"/>
    <property type="match status" value="1"/>
</dbReference>
<feature type="transmembrane region" description="Helical" evidence="13">
    <location>
        <begin position="770"/>
        <end position="792"/>
    </location>
</feature>
<dbReference type="Pfam" id="PF02932">
    <property type="entry name" value="Neur_chan_memb"/>
    <property type="match status" value="1"/>
</dbReference>
<dbReference type="PROSITE" id="PS50068">
    <property type="entry name" value="LDLRA_2"/>
    <property type="match status" value="1"/>
</dbReference>
<dbReference type="InterPro" id="IPR016187">
    <property type="entry name" value="CTDL_fold"/>
</dbReference>
<feature type="domain" description="C-type lectin" evidence="14">
    <location>
        <begin position="155"/>
        <end position="248"/>
    </location>
</feature>
<dbReference type="Gene3D" id="2.70.170.10">
    <property type="entry name" value="Neurotransmitter-gated ion-channel ligand-binding domain"/>
    <property type="match status" value="1"/>
</dbReference>
<dbReference type="Gene3D" id="1.20.58.390">
    <property type="entry name" value="Neurotransmitter-gated ion-channel transmembrane domain"/>
    <property type="match status" value="1"/>
</dbReference>
<dbReference type="SMART" id="SM00034">
    <property type="entry name" value="CLECT"/>
    <property type="match status" value="1"/>
</dbReference>
<dbReference type="InterPro" id="IPR006029">
    <property type="entry name" value="Neurotrans-gated_channel_TM"/>
</dbReference>
<dbReference type="InterPro" id="IPR036734">
    <property type="entry name" value="Neur_chan_lig-bd_sf"/>
</dbReference>
<evidence type="ECO:0000256" key="12">
    <source>
        <dbReference type="PROSITE-ProRule" id="PRU00124"/>
    </source>
</evidence>
<dbReference type="GO" id="GO:0005254">
    <property type="term" value="F:chloride channel activity"/>
    <property type="evidence" value="ECO:0007669"/>
    <property type="project" value="UniProtKB-ARBA"/>
</dbReference>
<dbReference type="InterPro" id="IPR038050">
    <property type="entry name" value="Neuro_actylchol_rec"/>
</dbReference>